<dbReference type="AlphaFoldDB" id="A0AAD9PJ70"/>
<feature type="binding site" evidence="3">
    <location>
        <position position="73"/>
    </location>
    <ligand>
        <name>GTP</name>
        <dbReference type="ChEBI" id="CHEBI:37565"/>
    </ligand>
</feature>
<dbReference type="GO" id="GO:0005525">
    <property type="term" value="F:GTP binding"/>
    <property type="evidence" value="ECO:0007669"/>
    <property type="project" value="UniProtKB-KW"/>
</dbReference>
<organism evidence="5 6">
    <name type="scientific">Babesia duncani</name>
    <dbReference type="NCBI Taxonomy" id="323732"/>
    <lineage>
        <taxon>Eukaryota</taxon>
        <taxon>Sar</taxon>
        <taxon>Alveolata</taxon>
        <taxon>Apicomplexa</taxon>
        <taxon>Aconoidasida</taxon>
        <taxon>Piroplasmida</taxon>
        <taxon>Babesiidae</taxon>
        <taxon>Babesia</taxon>
    </lineage>
</organism>
<keyword evidence="2 3" id="KW-0342">GTP-binding</keyword>
<comment type="caution">
    <text evidence="5">The sequence shown here is derived from an EMBL/GenBank/DDBJ whole genome shotgun (WGS) entry which is preliminary data.</text>
</comment>
<evidence type="ECO:0000256" key="1">
    <source>
        <dbReference type="ARBA" id="ARBA00022741"/>
    </source>
</evidence>
<dbReference type="RefSeq" id="XP_067802671.1">
    <property type="nucleotide sequence ID" value="XM_067947449.1"/>
</dbReference>
<feature type="binding site" evidence="3">
    <location>
        <begin position="23"/>
        <end position="30"/>
    </location>
    <ligand>
        <name>GTP</name>
        <dbReference type="ChEBI" id="CHEBI:37565"/>
    </ligand>
</feature>
<dbReference type="Proteomes" id="UP001214638">
    <property type="component" value="Unassembled WGS sequence"/>
</dbReference>
<feature type="binding site" evidence="4">
    <location>
        <position position="51"/>
    </location>
    <ligand>
        <name>Mg(2+)</name>
        <dbReference type="ChEBI" id="CHEBI:18420"/>
    </ligand>
</feature>
<dbReference type="GO" id="GO:0046872">
    <property type="term" value="F:metal ion binding"/>
    <property type="evidence" value="ECO:0007669"/>
    <property type="project" value="UniProtKB-KW"/>
</dbReference>
<dbReference type="KEGG" id="bdw:94336722"/>
<dbReference type="SUPFAM" id="SSF52540">
    <property type="entry name" value="P-loop containing nucleoside triphosphate hydrolases"/>
    <property type="match status" value="1"/>
</dbReference>
<keyword evidence="6" id="KW-1185">Reference proteome</keyword>
<evidence type="ECO:0000313" key="6">
    <source>
        <dbReference type="Proteomes" id="UP001214638"/>
    </source>
</evidence>
<dbReference type="GeneID" id="94336722"/>
<evidence type="ECO:0000256" key="4">
    <source>
        <dbReference type="PIRSR" id="PIRSR606689-2"/>
    </source>
</evidence>
<dbReference type="Gene3D" id="3.40.50.300">
    <property type="entry name" value="P-loop containing nucleotide triphosphate hydrolases"/>
    <property type="match status" value="1"/>
</dbReference>
<reference evidence="5" key="1">
    <citation type="journal article" date="2023" name="Nat. Microbiol.">
        <title>Babesia duncani multi-omics identifies virulence factors and drug targets.</title>
        <authorList>
            <person name="Singh P."/>
            <person name="Lonardi S."/>
            <person name="Liang Q."/>
            <person name="Vydyam P."/>
            <person name="Khabirova E."/>
            <person name="Fang T."/>
            <person name="Gihaz S."/>
            <person name="Thekkiniath J."/>
            <person name="Munshi M."/>
            <person name="Abel S."/>
            <person name="Ciampossin L."/>
            <person name="Batugedara G."/>
            <person name="Gupta M."/>
            <person name="Lu X.M."/>
            <person name="Lenz T."/>
            <person name="Chakravarty S."/>
            <person name="Cornillot E."/>
            <person name="Hu Y."/>
            <person name="Ma W."/>
            <person name="Gonzalez L.M."/>
            <person name="Sanchez S."/>
            <person name="Estrada K."/>
            <person name="Sanchez-Flores A."/>
            <person name="Montero E."/>
            <person name="Harb O.S."/>
            <person name="Le Roch K.G."/>
            <person name="Mamoun C.B."/>
        </authorList>
    </citation>
    <scope>NUCLEOTIDE SEQUENCE</scope>
    <source>
        <strain evidence="5">WA1</strain>
    </source>
</reference>
<gene>
    <name evidence="5" type="ORF">BdWA1_002424</name>
</gene>
<evidence type="ECO:0000256" key="3">
    <source>
        <dbReference type="PIRSR" id="PIRSR606689-1"/>
    </source>
</evidence>
<dbReference type="InterPro" id="IPR027417">
    <property type="entry name" value="P-loop_NTPase"/>
</dbReference>
<feature type="binding site" evidence="4">
    <location>
        <position position="30"/>
    </location>
    <ligand>
        <name>Mg(2+)</name>
        <dbReference type="ChEBI" id="CHEBI:18420"/>
    </ligand>
</feature>
<keyword evidence="1 3" id="KW-0547">Nucleotide-binding</keyword>
<dbReference type="SUPFAM" id="SSF46785">
    <property type="entry name" value="Winged helix' DNA-binding domain"/>
    <property type="match status" value="1"/>
</dbReference>
<keyword evidence="4" id="KW-0479">Metal-binding</keyword>
<dbReference type="GO" id="GO:0003924">
    <property type="term" value="F:GTPase activity"/>
    <property type="evidence" value="ECO:0007669"/>
    <property type="project" value="InterPro"/>
</dbReference>
<sequence length="374" mass="42651">MDYIRERLSKLKRTKVYHVFLCGLRGAGKSLLLYKTILPGWEHAAAEIEPTVYYHYEEYKRGNKVLGIWDFTGDSKLRDIPRFVCSQIHVFALVFVVNAMDTSDVNNYEIMTFMNSLLQEQSKENSLVILLFNGNSKEMLDEKVAQFQSYIDHLKHRYSPNFSLVRVNAARGLDDPEWQRILDFIAATDQWRGSENQSVIGACKRNSAGVIEEFMVRCGGIPTLFKCRSSEHPLPTAVQVVKSNTVVSLKSIGKFSRVLTAYPALNGAYRDLFKYYNPKSVTLSSLMTRVDNVRLPDNAPLNRAKVKAKSQAKMDIDELKMKIFKIFESEEGKEGVQIKRLIQLTGQPMQNIKAAVEEIAVQKKQVVIIKLKLI</sequence>
<dbReference type="InterPro" id="IPR036388">
    <property type="entry name" value="WH-like_DNA-bd_sf"/>
</dbReference>
<proteinExistence type="predicted"/>
<protein>
    <submittedName>
        <fullName evidence="5">Bifunctional Small GTPase superfamily</fullName>
    </submittedName>
</protein>
<evidence type="ECO:0000313" key="5">
    <source>
        <dbReference type="EMBL" id="KAK2195828.1"/>
    </source>
</evidence>
<dbReference type="InterPro" id="IPR006689">
    <property type="entry name" value="Small_GTPase_ARF/SAR"/>
</dbReference>
<evidence type="ECO:0000256" key="2">
    <source>
        <dbReference type="ARBA" id="ARBA00023134"/>
    </source>
</evidence>
<keyword evidence="4" id="KW-0460">Magnesium</keyword>
<accession>A0AAD9PJ70</accession>
<name>A0AAD9PJ70_9APIC</name>
<dbReference type="InterPro" id="IPR036390">
    <property type="entry name" value="WH_DNA-bd_sf"/>
</dbReference>
<dbReference type="Gene3D" id="1.10.10.10">
    <property type="entry name" value="Winged helix-like DNA-binding domain superfamily/Winged helix DNA-binding domain"/>
    <property type="match status" value="1"/>
</dbReference>
<dbReference type="EMBL" id="JALLKP010000003">
    <property type="protein sequence ID" value="KAK2195828.1"/>
    <property type="molecule type" value="Genomic_DNA"/>
</dbReference>
<dbReference type="Pfam" id="PF00025">
    <property type="entry name" value="Arf"/>
    <property type="match status" value="1"/>
</dbReference>